<dbReference type="EMBL" id="JACHXZ010000004">
    <property type="protein sequence ID" value="MBB3169696.1"/>
    <property type="molecule type" value="Genomic_DNA"/>
</dbReference>
<dbReference type="PRINTS" id="PR00607">
    <property type="entry name" value="CYTCHROMECIE"/>
</dbReference>
<dbReference type="SUPFAM" id="SSF46626">
    <property type="entry name" value="Cytochrome c"/>
    <property type="match status" value="1"/>
</dbReference>
<feature type="signal peptide" evidence="7">
    <location>
        <begin position="1"/>
        <end position="26"/>
    </location>
</feature>
<comment type="caution">
    <text evidence="9">The sequence shown here is derived from an EMBL/GenBank/DDBJ whole genome shotgun (WGS) entry which is preliminary data.</text>
</comment>
<gene>
    <name evidence="9" type="ORF">FHS30_002909</name>
</gene>
<evidence type="ECO:0000313" key="9">
    <source>
        <dbReference type="EMBL" id="MBB3169696.1"/>
    </source>
</evidence>
<protein>
    <submittedName>
        <fullName evidence="9">Cytochrome c5</fullName>
    </submittedName>
</protein>
<dbReference type="Gene3D" id="1.10.760.10">
    <property type="entry name" value="Cytochrome c-like domain"/>
    <property type="match status" value="1"/>
</dbReference>
<dbReference type="AlphaFoldDB" id="A0A839UUL7"/>
<dbReference type="Pfam" id="PF13442">
    <property type="entry name" value="Cytochrome_CBB3"/>
    <property type="match status" value="1"/>
</dbReference>
<keyword evidence="4" id="KW-0249">Electron transport</keyword>
<evidence type="ECO:0000256" key="2">
    <source>
        <dbReference type="ARBA" id="ARBA00022617"/>
    </source>
</evidence>
<keyword evidence="2 6" id="KW-0349">Heme</keyword>
<proteinExistence type="predicted"/>
<accession>A0A839UUL7</accession>
<keyword evidence="5 6" id="KW-0408">Iron</keyword>
<dbReference type="PROSITE" id="PS51007">
    <property type="entry name" value="CYTC"/>
    <property type="match status" value="1"/>
</dbReference>
<dbReference type="GO" id="GO:0005506">
    <property type="term" value="F:iron ion binding"/>
    <property type="evidence" value="ECO:0007669"/>
    <property type="project" value="InterPro"/>
</dbReference>
<reference evidence="9 10" key="1">
    <citation type="submission" date="2020-08" db="EMBL/GenBank/DDBJ databases">
        <title>Genomic Encyclopedia of Type Strains, Phase III (KMG-III): the genomes of soil and plant-associated and newly described type strains.</title>
        <authorList>
            <person name="Whitman W."/>
        </authorList>
    </citation>
    <scope>NUCLEOTIDE SEQUENCE [LARGE SCALE GENOMIC DNA]</scope>
    <source>
        <strain evidence="9 10">CECT 8571</strain>
    </source>
</reference>
<evidence type="ECO:0000259" key="8">
    <source>
        <dbReference type="PROSITE" id="PS51007"/>
    </source>
</evidence>
<feature type="chain" id="PRO_5032373234" evidence="7">
    <location>
        <begin position="27"/>
        <end position="140"/>
    </location>
</feature>
<keyword evidence="1" id="KW-0813">Transport</keyword>
<dbReference type="InterPro" id="IPR036909">
    <property type="entry name" value="Cyt_c-like_dom_sf"/>
</dbReference>
<evidence type="ECO:0000313" key="10">
    <source>
        <dbReference type="Proteomes" id="UP000559987"/>
    </source>
</evidence>
<evidence type="ECO:0000256" key="1">
    <source>
        <dbReference type="ARBA" id="ARBA00022448"/>
    </source>
</evidence>
<evidence type="ECO:0000256" key="3">
    <source>
        <dbReference type="ARBA" id="ARBA00022723"/>
    </source>
</evidence>
<evidence type="ECO:0000256" key="5">
    <source>
        <dbReference type="ARBA" id="ARBA00023004"/>
    </source>
</evidence>
<dbReference type="GO" id="GO:0009055">
    <property type="term" value="F:electron transfer activity"/>
    <property type="evidence" value="ECO:0007669"/>
    <property type="project" value="InterPro"/>
</dbReference>
<dbReference type="InterPro" id="IPR002323">
    <property type="entry name" value="Cyt_CIE"/>
</dbReference>
<dbReference type="PANTHER" id="PTHR40942:SF4">
    <property type="entry name" value="CYTOCHROME C5"/>
    <property type="match status" value="1"/>
</dbReference>
<keyword evidence="10" id="KW-1185">Reference proteome</keyword>
<evidence type="ECO:0000256" key="4">
    <source>
        <dbReference type="ARBA" id="ARBA00022982"/>
    </source>
</evidence>
<name>A0A839UUL7_9GAMM</name>
<dbReference type="InterPro" id="IPR009056">
    <property type="entry name" value="Cyt_c-like_dom"/>
</dbReference>
<dbReference type="GO" id="GO:0020037">
    <property type="term" value="F:heme binding"/>
    <property type="evidence" value="ECO:0007669"/>
    <property type="project" value="InterPro"/>
</dbReference>
<dbReference type="PANTHER" id="PTHR40942">
    <property type="match status" value="1"/>
</dbReference>
<sequence length="140" mass="14186">MSQLKKVFCLLAAAGLGLSVSMVTLADRSQEIAERIKPAGNSCMEGEACAAAPVAAVASGPRTGEQVYSTKCVTCHGTGAAGAPKMGDAGQWAPRLAQGMDSLYANAINGLNGMPAKGLCMDCSDDEIKAAVDHILAASK</sequence>
<feature type="domain" description="Cytochrome c" evidence="8">
    <location>
        <begin position="59"/>
        <end position="139"/>
    </location>
</feature>
<evidence type="ECO:0000256" key="7">
    <source>
        <dbReference type="SAM" id="SignalP"/>
    </source>
</evidence>
<keyword evidence="7" id="KW-0732">Signal</keyword>
<keyword evidence="3 6" id="KW-0479">Metal-binding</keyword>
<evidence type="ECO:0000256" key="6">
    <source>
        <dbReference type="PROSITE-ProRule" id="PRU00433"/>
    </source>
</evidence>
<organism evidence="9 10">
    <name type="scientific">Simiduia aestuariiviva</name>
    <dbReference type="NCBI Taxonomy" id="1510459"/>
    <lineage>
        <taxon>Bacteria</taxon>
        <taxon>Pseudomonadati</taxon>
        <taxon>Pseudomonadota</taxon>
        <taxon>Gammaproteobacteria</taxon>
        <taxon>Cellvibrionales</taxon>
        <taxon>Cellvibrionaceae</taxon>
        <taxon>Simiduia</taxon>
    </lineage>
</organism>
<dbReference type="Proteomes" id="UP000559987">
    <property type="component" value="Unassembled WGS sequence"/>
</dbReference>